<dbReference type="PANTHER" id="PTHR43829:SF9">
    <property type="entry name" value="AQUAPORIN-9"/>
    <property type="match status" value="1"/>
</dbReference>
<evidence type="ECO:0000256" key="7">
    <source>
        <dbReference type="RuleBase" id="RU000477"/>
    </source>
</evidence>
<dbReference type="SUPFAM" id="SSF81338">
    <property type="entry name" value="Aquaporin-like"/>
    <property type="match status" value="1"/>
</dbReference>
<feature type="transmembrane region" description="Helical" evidence="9">
    <location>
        <begin position="89"/>
        <end position="111"/>
    </location>
</feature>
<dbReference type="PRINTS" id="PR00783">
    <property type="entry name" value="MINTRINSICP"/>
</dbReference>
<dbReference type="Gene3D" id="1.20.1080.10">
    <property type="entry name" value="Glycerol uptake facilitator protein"/>
    <property type="match status" value="1"/>
</dbReference>
<evidence type="ECO:0000256" key="2">
    <source>
        <dbReference type="ARBA" id="ARBA00006175"/>
    </source>
</evidence>
<evidence type="ECO:0000256" key="5">
    <source>
        <dbReference type="ARBA" id="ARBA00022989"/>
    </source>
</evidence>
<feature type="transmembrane region" description="Helical" evidence="9">
    <location>
        <begin position="231"/>
        <end position="251"/>
    </location>
</feature>
<keyword evidence="11" id="KW-1185">Reference proteome</keyword>
<dbReference type="InterPro" id="IPR000425">
    <property type="entry name" value="MIP"/>
</dbReference>
<dbReference type="InterPro" id="IPR050363">
    <property type="entry name" value="MIP/Aquaporin"/>
</dbReference>
<evidence type="ECO:0000256" key="3">
    <source>
        <dbReference type="ARBA" id="ARBA00022448"/>
    </source>
</evidence>
<reference evidence="10 11" key="1">
    <citation type="submission" date="2022-06" db="EMBL/GenBank/DDBJ databases">
        <title>Whole-genome of Asaia lannensis strain LMG 27011T.</title>
        <authorList>
            <person name="Sombolestani A."/>
        </authorList>
    </citation>
    <scope>NUCLEOTIDE SEQUENCE [LARGE SCALE GENOMIC DNA]</scope>
    <source>
        <strain evidence="10 11">NBRC 102526</strain>
    </source>
</reference>
<keyword evidence="5 9" id="KW-1133">Transmembrane helix</keyword>
<keyword evidence="3 7" id="KW-0813">Transport</keyword>
<evidence type="ECO:0000256" key="1">
    <source>
        <dbReference type="ARBA" id="ARBA00004141"/>
    </source>
</evidence>
<comment type="similarity">
    <text evidence="2 7">Belongs to the MIP/aquaporin (TC 1.A.8) family.</text>
</comment>
<dbReference type="NCBIfam" id="TIGR00861">
    <property type="entry name" value="MIP"/>
    <property type="match status" value="1"/>
</dbReference>
<evidence type="ECO:0000256" key="4">
    <source>
        <dbReference type="ARBA" id="ARBA00022692"/>
    </source>
</evidence>
<evidence type="ECO:0000256" key="8">
    <source>
        <dbReference type="SAM" id="MobiDB-lite"/>
    </source>
</evidence>
<dbReference type="PANTHER" id="PTHR43829">
    <property type="entry name" value="AQUAPORIN OR AQUAGLYCEROPORIN RELATED"/>
    <property type="match status" value="1"/>
</dbReference>
<feature type="region of interest" description="Disordered" evidence="8">
    <location>
        <begin position="278"/>
        <end position="302"/>
    </location>
</feature>
<feature type="transmembrane region" description="Helical" evidence="9">
    <location>
        <begin position="47"/>
        <end position="68"/>
    </location>
</feature>
<dbReference type="RefSeq" id="WP_252848625.1">
    <property type="nucleotide sequence ID" value="NZ_BAPW01000012.1"/>
</dbReference>
<protein>
    <submittedName>
        <fullName evidence="10">Aquaporin family protein</fullName>
    </submittedName>
</protein>
<organism evidence="10 11">
    <name type="scientific">Asaia lannensis NBRC 102526</name>
    <dbReference type="NCBI Taxonomy" id="1307926"/>
    <lineage>
        <taxon>Bacteria</taxon>
        <taxon>Pseudomonadati</taxon>
        <taxon>Pseudomonadota</taxon>
        <taxon>Alphaproteobacteria</taxon>
        <taxon>Acetobacterales</taxon>
        <taxon>Acetobacteraceae</taxon>
        <taxon>Asaia</taxon>
    </lineage>
</organism>
<dbReference type="InterPro" id="IPR023271">
    <property type="entry name" value="Aquaporin-like"/>
</dbReference>
<dbReference type="Proteomes" id="UP001523401">
    <property type="component" value="Unassembled WGS sequence"/>
</dbReference>
<dbReference type="CDD" id="cd00333">
    <property type="entry name" value="MIP"/>
    <property type="match status" value="1"/>
</dbReference>
<evidence type="ECO:0000256" key="6">
    <source>
        <dbReference type="ARBA" id="ARBA00023136"/>
    </source>
</evidence>
<dbReference type="Pfam" id="PF00230">
    <property type="entry name" value="MIP"/>
    <property type="match status" value="1"/>
</dbReference>
<evidence type="ECO:0000313" key="11">
    <source>
        <dbReference type="Proteomes" id="UP001523401"/>
    </source>
</evidence>
<feature type="transmembrane region" description="Helical" evidence="9">
    <location>
        <begin position="150"/>
        <end position="169"/>
    </location>
</feature>
<name>A0ABT1CE17_9PROT</name>
<comment type="subcellular location">
    <subcellularLocation>
        <location evidence="1">Membrane</location>
        <topology evidence="1">Multi-pass membrane protein</topology>
    </subcellularLocation>
</comment>
<keyword evidence="4 7" id="KW-0812">Transmembrane</keyword>
<feature type="transmembrane region" description="Helical" evidence="9">
    <location>
        <begin position="12"/>
        <end position="35"/>
    </location>
</feature>
<evidence type="ECO:0000313" key="10">
    <source>
        <dbReference type="EMBL" id="MCO6159105.1"/>
    </source>
</evidence>
<dbReference type="PROSITE" id="PS00221">
    <property type="entry name" value="MIP"/>
    <property type="match status" value="1"/>
</dbReference>
<comment type="caution">
    <text evidence="10">The sequence shown here is derived from an EMBL/GenBank/DDBJ whole genome shotgun (WGS) entry which is preliminary data.</text>
</comment>
<dbReference type="InterPro" id="IPR022357">
    <property type="entry name" value="MIP_CS"/>
</dbReference>
<gene>
    <name evidence="10" type="ORF">NF685_03555</name>
</gene>
<evidence type="ECO:0000256" key="9">
    <source>
        <dbReference type="SAM" id="Phobius"/>
    </source>
</evidence>
<accession>A0ABT1CE17</accession>
<sequence>MSERKRFLGELISEFIAVLIIIIFGDSVAAMIVLYDPNPYQNAYWGVAIVWGLGVTFAIYATGAVSGTHANPAVTLALALYRGFSWKKVLPYCAAQVLGGIAGAAVVYLNFHPVIDHYNMTHHFTRAGDGGAAGVFFTHPGLAVTAMHSFVVQIVLTAVLVFGIFAITCQYNTQAPQANSGALIIGLLVAAIGASSGFLDAWAINPARDFGPRTFAYFAGWGASAFPSPQHYWWVPIAGPLVGGVVGAGIYQFTLRPFMPNYNPGTALPGSDVTPELSSPKVTTVKPAPVFTPTGGEATPLP</sequence>
<dbReference type="EMBL" id="JAMXQU010000002">
    <property type="protein sequence ID" value="MCO6159105.1"/>
    <property type="molecule type" value="Genomic_DNA"/>
</dbReference>
<proteinExistence type="inferred from homology"/>
<feature type="transmembrane region" description="Helical" evidence="9">
    <location>
        <begin position="181"/>
        <end position="204"/>
    </location>
</feature>
<keyword evidence="6 9" id="KW-0472">Membrane</keyword>